<evidence type="ECO:0000313" key="2">
    <source>
        <dbReference type="Proteomes" id="UP000004756"/>
    </source>
</evidence>
<sequence length="52" mass="5835">MKVENRPGNCNYAQCAARGISGKPPITGRSEIWYNRIKAVTYGHKSGVRLER</sequence>
<dbReference type="EMBL" id="ACCJ01000322">
    <property type="protein sequence ID" value="EEG53920.1"/>
    <property type="molecule type" value="Genomic_DNA"/>
</dbReference>
<accession>C0D408</accession>
<proteinExistence type="predicted"/>
<comment type="caution">
    <text evidence="1">The sequence shown here is derived from an EMBL/GenBank/DDBJ whole genome shotgun (WGS) entry which is preliminary data.</text>
</comment>
<evidence type="ECO:0000313" key="1">
    <source>
        <dbReference type="EMBL" id="EEG53920.1"/>
    </source>
</evidence>
<reference evidence="1 2" key="1">
    <citation type="submission" date="2009-01" db="EMBL/GenBank/DDBJ databases">
        <authorList>
            <person name="Fulton L."/>
            <person name="Clifton S."/>
            <person name="Fulton B."/>
            <person name="Xu J."/>
            <person name="Minx P."/>
            <person name="Pepin K.H."/>
            <person name="Johnson M."/>
            <person name="Bhonagiri V."/>
            <person name="Nash W.E."/>
            <person name="Mardis E.R."/>
            <person name="Wilson R.K."/>
        </authorList>
    </citation>
    <scope>NUCLEOTIDE SEQUENCE [LARGE SCALE GENOMIC DNA]</scope>
    <source>
        <strain evidence="1 2">DSM 15981</strain>
    </source>
</reference>
<gene>
    <name evidence="1" type="ORF">CLOSTASPAR_04000</name>
</gene>
<keyword evidence="2" id="KW-1185">Reference proteome</keyword>
<dbReference type="HOGENOM" id="CLU_3078243_0_0_9"/>
<name>C0D408_9FIRM</name>
<dbReference type="Proteomes" id="UP000004756">
    <property type="component" value="Unassembled WGS sequence"/>
</dbReference>
<protein>
    <submittedName>
        <fullName evidence="1">Uncharacterized protein</fullName>
    </submittedName>
</protein>
<dbReference type="AlphaFoldDB" id="C0D408"/>
<reference evidence="1 2" key="2">
    <citation type="submission" date="2009-02" db="EMBL/GenBank/DDBJ databases">
        <title>Draft genome sequence of Clostridium asparagiforme (DSM 15981).</title>
        <authorList>
            <person name="Sudarsanam P."/>
            <person name="Ley R."/>
            <person name="Guruge J."/>
            <person name="Turnbaugh P.J."/>
            <person name="Mahowald M."/>
            <person name="Liep D."/>
            <person name="Gordon J."/>
        </authorList>
    </citation>
    <scope>NUCLEOTIDE SEQUENCE [LARGE SCALE GENOMIC DNA]</scope>
    <source>
        <strain evidence="1 2">DSM 15981</strain>
    </source>
</reference>
<organism evidence="1 2">
    <name type="scientific">[Clostridium] asparagiforme DSM 15981</name>
    <dbReference type="NCBI Taxonomy" id="518636"/>
    <lineage>
        <taxon>Bacteria</taxon>
        <taxon>Bacillati</taxon>
        <taxon>Bacillota</taxon>
        <taxon>Clostridia</taxon>
        <taxon>Lachnospirales</taxon>
        <taxon>Lachnospiraceae</taxon>
        <taxon>Enterocloster</taxon>
    </lineage>
</organism>